<evidence type="ECO:0000313" key="1">
    <source>
        <dbReference type="EMBL" id="CDI58669.1"/>
    </source>
</evidence>
<dbReference type="AlphaFoldDB" id="U6F6Q2"/>
<keyword evidence="2" id="KW-1185">Reference proteome</keyword>
<name>U6F6Q2_LACHE</name>
<dbReference type="Proteomes" id="UP000017248">
    <property type="component" value="Unassembled WGS sequence"/>
</dbReference>
<proteinExistence type="predicted"/>
<accession>U6F6Q2</accession>
<reference evidence="1" key="1">
    <citation type="submission" date="2013-09" db="EMBL/GenBank/DDBJ databases">
        <title>Draft Genome Sequence of five Lactobacillus helveticus strains CIRM-BIA 101T, 103, 104, 951 and 953 isolated from milk product.</title>
        <authorList>
            <person name="Valence F."/>
            <person name="Chuat V."/>
            <person name="Ma L."/>
            <person name="Creno S."/>
            <person name="Falentin H."/>
            <person name="Lortal S."/>
            <person name="Bizet C."/>
            <person name="Clermont D."/>
            <person name="Loux V."/>
            <person name="Bouchier C."/>
            <person name="Cousin S."/>
        </authorList>
    </citation>
    <scope>NUCLEOTIDE SEQUENCE [LARGE SCALE GENOMIC DNA]</scope>
    <source>
        <strain evidence="1">CIRM-BIA 951</strain>
    </source>
</reference>
<sequence length="25" mass="2836">MVTKQFIISKVLITGSIQLTLMQQD</sequence>
<dbReference type="EMBL" id="CBUK010000089">
    <property type="protein sequence ID" value="CDI58669.1"/>
    <property type="molecule type" value="Genomic_DNA"/>
</dbReference>
<organism evidence="1 2">
    <name type="scientific">Lactobacillus helveticus CIRM-BIA 951</name>
    <dbReference type="NCBI Taxonomy" id="1226334"/>
    <lineage>
        <taxon>Bacteria</taxon>
        <taxon>Bacillati</taxon>
        <taxon>Bacillota</taxon>
        <taxon>Bacilli</taxon>
        <taxon>Lactobacillales</taxon>
        <taxon>Lactobacillaceae</taxon>
        <taxon>Lactobacillus</taxon>
    </lineage>
</organism>
<dbReference type="HOGENOM" id="CLU_3418994_0_0_9"/>
<gene>
    <name evidence="1" type="ORF">LHCIRMBIA951_01155</name>
</gene>
<evidence type="ECO:0000313" key="2">
    <source>
        <dbReference type="Proteomes" id="UP000017248"/>
    </source>
</evidence>
<comment type="caution">
    <text evidence="1">The sequence shown here is derived from an EMBL/GenBank/DDBJ whole genome shotgun (WGS) entry which is preliminary data.</text>
</comment>
<protein>
    <submittedName>
        <fullName evidence="1">Uncharacterized protein</fullName>
    </submittedName>
</protein>